<evidence type="ECO:0000256" key="3">
    <source>
        <dbReference type="ARBA" id="ARBA00022679"/>
    </source>
</evidence>
<feature type="transmembrane region" description="Helical" evidence="10">
    <location>
        <begin position="29"/>
        <end position="48"/>
    </location>
</feature>
<dbReference type="SUPFAM" id="SSF52540">
    <property type="entry name" value="P-loop containing nucleoside triphosphate hydrolases"/>
    <property type="match status" value="1"/>
</dbReference>
<dbReference type="GO" id="GO:0001733">
    <property type="term" value="F:galactosylceramide sulfotransferase activity"/>
    <property type="evidence" value="ECO:0007669"/>
    <property type="project" value="InterPro"/>
</dbReference>
<dbReference type="AlphaFoldDB" id="A0A7M5V5D7"/>
<keyword evidence="8 10" id="KW-0472">Membrane</keyword>
<evidence type="ECO:0000256" key="5">
    <source>
        <dbReference type="ARBA" id="ARBA00022968"/>
    </source>
</evidence>
<evidence type="ECO:0000256" key="7">
    <source>
        <dbReference type="ARBA" id="ARBA00023034"/>
    </source>
</evidence>
<dbReference type="OrthoDB" id="514299at2759"/>
<accession>A0A7M5V5D7</accession>
<dbReference type="GO" id="GO:0009247">
    <property type="term" value="P:glycolipid biosynthetic process"/>
    <property type="evidence" value="ECO:0007669"/>
    <property type="project" value="InterPro"/>
</dbReference>
<evidence type="ECO:0000256" key="10">
    <source>
        <dbReference type="SAM" id="Phobius"/>
    </source>
</evidence>
<sequence>TNPAKVKILSSKGFLLVVKMRHKASRFRLICYLLTLNCILVPLVIRYWSCWHFIENGALSLQQKKFMLQKIPVGGKHVERLHHRKACKRKKNIVFLKTHKTGSSTITNILNRYGEARNLNFVLPNIGSNRLDWPWFFKNTSFYSLNGTEPNILCNHARFNKQPMTDLMPNDTVYVTILRNPISQFESSFSYMTF</sequence>
<evidence type="ECO:0000313" key="11">
    <source>
        <dbReference type="EnsemblMetazoa" id="CLYHEMP011689.1"/>
    </source>
</evidence>
<reference evidence="11" key="1">
    <citation type="submission" date="2021-01" db="UniProtKB">
        <authorList>
            <consortium name="EnsemblMetazoa"/>
        </authorList>
    </citation>
    <scope>IDENTIFICATION</scope>
</reference>
<keyword evidence="12" id="KW-1185">Reference proteome</keyword>
<dbReference type="InterPro" id="IPR027417">
    <property type="entry name" value="P-loop_NTPase"/>
</dbReference>
<keyword evidence="9" id="KW-0325">Glycoprotein</keyword>
<comment type="similarity">
    <text evidence="2">Belongs to the galactose-3-O-sulfotransferase family.</text>
</comment>
<dbReference type="Pfam" id="PF06990">
    <property type="entry name" value="Gal-3-0_sulfotr"/>
    <property type="match status" value="1"/>
</dbReference>
<keyword evidence="7" id="KW-0333">Golgi apparatus</keyword>
<keyword evidence="5" id="KW-0735">Signal-anchor</keyword>
<dbReference type="Proteomes" id="UP000594262">
    <property type="component" value="Unplaced"/>
</dbReference>
<dbReference type="EnsemblMetazoa" id="CLYHEMT011689.1">
    <property type="protein sequence ID" value="CLYHEMP011689.1"/>
    <property type="gene ID" value="CLYHEMG011689"/>
</dbReference>
<organism evidence="11 12">
    <name type="scientific">Clytia hemisphaerica</name>
    <dbReference type="NCBI Taxonomy" id="252671"/>
    <lineage>
        <taxon>Eukaryota</taxon>
        <taxon>Metazoa</taxon>
        <taxon>Cnidaria</taxon>
        <taxon>Hydrozoa</taxon>
        <taxon>Hydroidolina</taxon>
        <taxon>Leptothecata</taxon>
        <taxon>Obeliida</taxon>
        <taxon>Clytiidae</taxon>
        <taxon>Clytia</taxon>
    </lineage>
</organism>
<dbReference type="PANTHER" id="PTHR14647:SF87">
    <property type="entry name" value="PUTATIVE-RELATED"/>
    <property type="match status" value="1"/>
</dbReference>
<dbReference type="InterPro" id="IPR009729">
    <property type="entry name" value="Gal-3-0_sulfotransfrase"/>
</dbReference>
<proteinExistence type="inferred from homology"/>
<evidence type="ECO:0000256" key="8">
    <source>
        <dbReference type="ARBA" id="ARBA00023136"/>
    </source>
</evidence>
<name>A0A7M5V5D7_9CNID</name>
<keyword evidence="6 10" id="KW-1133">Transmembrane helix</keyword>
<evidence type="ECO:0000256" key="1">
    <source>
        <dbReference type="ARBA" id="ARBA00004323"/>
    </source>
</evidence>
<keyword evidence="4 10" id="KW-0812">Transmembrane</keyword>
<evidence type="ECO:0000313" key="12">
    <source>
        <dbReference type="Proteomes" id="UP000594262"/>
    </source>
</evidence>
<evidence type="ECO:0000256" key="9">
    <source>
        <dbReference type="ARBA" id="ARBA00023180"/>
    </source>
</evidence>
<evidence type="ECO:0000256" key="6">
    <source>
        <dbReference type="ARBA" id="ARBA00022989"/>
    </source>
</evidence>
<evidence type="ECO:0000256" key="4">
    <source>
        <dbReference type="ARBA" id="ARBA00022692"/>
    </source>
</evidence>
<keyword evidence="3" id="KW-0808">Transferase</keyword>
<evidence type="ECO:0000256" key="2">
    <source>
        <dbReference type="ARBA" id="ARBA00008124"/>
    </source>
</evidence>
<dbReference type="PANTHER" id="PTHR14647">
    <property type="entry name" value="GALACTOSE-3-O-SULFOTRANSFERASE"/>
    <property type="match status" value="1"/>
</dbReference>
<comment type="subcellular location">
    <subcellularLocation>
        <location evidence="1">Golgi apparatus membrane</location>
        <topology evidence="1">Single-pass type II membrane protein</topology>
    </subcellularLocation>
</comment>
<protein>
    <submittedName>
        <fullName evidence="11">Uncharacterized protein</fullName>
    </submittedName>
</protein>
<dbReference type="GO" id="GO:0000139">
    <property type="term" value="C:Golgi membrane"/>
    <property type="evidence" value="ECO:0007669"/>
    <property type="project" value="UniProtKB-SubCell"/>
</dbReference>
<dbReference type="Gene3D" id="3.40.50.300">
    <property type="entry name" value="P-loop containing nucleotide triphosphate hydrolases"/>
    <property type="match status" value="1"/>
</dbReference>